<comment type="caution">
    <text evidence="3">The sequence shown here is derived from an EMBL/GenBank/DDBJ whole genome shotgun (WGS) entry which is preliminary data.</text>
</comment>
<evidence type="ECO:0000256" key="1">
    <source>
        <dbReference type="SAM" id="MobiDB-lite"/>
    </source>
</evidence>
<accession>A0ABD2QNX5</accession>
<dbReference type="EMBL" id="JBJKFK010000005">
    <property type="protein sequence ID" value="KAL3321224.1"/>
    <property type="molecule type" value="Genomic_DNA"/>
</dbReference>
<proteinExistence type="predicted"/>
<dbReference type="SUPFAM" id="SSF51101">
    <property type="entry name" value="Mannose-binding lectins"/>
    <property type="match status" value="1"/>
</dbReference>
<protein>
    <recommendedName>
        <fullName evidence="2">BTB domain-containing protein</fullName>
    </recommendedName>
</protein>
<dbReference type="Gene3D" id="2.100.10.30">
    <property type="entry name" value="Jacalin-like lectin domain"/>
    <property type="match status" value="1"/>
</dbReference>
<feature type="region of interest" description="Disordered" evidence="1">
    <location>
        <begin position="1"/>
        <end position="20"/>
    </location>
</feature>
<dbReference type="Proteomes" id="UP001626550">
    <property type="component" value="Unassembled WGS sequence"/>
</dbReference>
<reference evidence="3 4" key="1">
    <citation type="submission" date="2024-11" db="EMBL/GenBank/DDBJ databases">
        <title>Adaptive evolution of stress response genes in parasites aligns with host niche diversity.</title>
        <authorList>
            <person name="Hahn C."/>
            <person name="Resl P."/>
        </authorList>
    </citation>
    <scope>NUCLEOTIDE SEQUENCE [LARGE SCALE GENOMIC DNA]</scope>
    <source>
        <strain evidence="3">EGGRZ-B1_66</strain>
        <tissue evidence="3">Body</tissue>
    </source>
</reference>
<dbReference type="AlphaFoldDB" id="A0ABD2QNX5"/>
<name>A0ABD2QNX5_9PLAT</name>
<feature type="domain" description="BTB" evidence="2">
    <location>
        <begin position="67"/>
        <end position="128"/>
    </location>
</feature>
<dbReference type="InterPro" id="IPR036404">
    <property type="entry name" value="Jacalin-like_lectin_dom_sf"/>
</dbReference>
<dbReference type="InterPro" id="IPR011333">
    <property type="entry name" value="SKP1/BTB/POZ_sf"/>
</dbReference>
<dbReference type="Gene3D" id="3.30.710.10">
    <property type="entry name" value="Potassium Channel Kv1.1, Chain A"/>
    <property type="match status" value="1"/>
</dbReference>
<evidence type="ECO:0000259" key="2">
    <source>
        <dbReference type="PROSITE" id="PS50097"/>
    </source>
</evidence>
<sequence length="501" mass="57255">MSSLSITSSEHETETDYASEFSRTKEYIDNKAREDDDLMAVLQHDNSQSEKKATSLILGDDDLRKLLDTEIICQNSLEPVKAPFFVLAKSSEYFRLAFQYTHSKTEKPYKIEIPEINRSTMQSIINYLLDLEELDDDPYLLSELMAASNFLLIPKLDLALTVKIKDLIPSLNTDNDEKFFASVIQFYHNSEIPKKFLKNTLLTYFSKHSTSFKLIGSLGEKFVASLFESGCPFFLPYDSTEDDIRIPIYDYYKNAERKFLDSLPFKPTLNNNDLQVYNGVPDALCITIHATFGHHNEAFANFRLITEKLTTCTVSPKEYRLSAIIAYLNRGWNTNDDVDFIEGLEAEYENLETGKIVVISPWNGFGNHGQIRRIEIPKTERITSIQINHGWLIDHIGFTTSLGRNLGQVGSSDGGNVSFFDVRTHNFKFINDGINPRRELLQISPVALFGFKYDVISSSEMPFINNLKFVFTAFNKTIQDKLVEYHSAALRVKAKYLETPL</sequence>
<dbReference type="SMART" id="SM00225">
    <property type="entry name" value="BTB"/>
    <property type="match status" value="1"/>
</dbReference>
<gene>
    <name evidence="3" type="ORF">Ciccas_000102</name>
</gene>
<dbReference type="CDD" id="cd18186">
    <property type="entry name" value="BTB_POZ_ZBTB_KLHL-like"/>
    <property type="match status" value="1"/>
</dbReference>
<evidence type="ECO:0000313" key="3">
    <source>
        <dbReference type="EMBL" id="KAL3321224.1"/>
    </source>
</evidence>
<keyword evidence="4" id="KW-1185">Reference proteome</keyword>
<dbReference type="SUPFAM" id="SSF54695">
    <property type="entry name" value="POZ domain"/>
    <property type="match status" value="1"/>
</dbReference>
<organism evidence="3 4">
    <name type="scientific">Cichlidogyrus casuarinus</name>
    <dbReference type="NCBI Taxonomy" id="1844966"/>
    <lineage>
        <taxon>Eukaryota</taxon>
        <taxon>Metazoa</taxon>
        <taxon>Spiralia</taxon>
        <taxon>Lophotrochozoa</taxon>
        <taxon>Platyhelminthes</taxon>
        <taxon>Monogenea</taxon>
        <taxon>Monopisthocotylea</taxon>
        <taxon>Dactylogyridea</taxon>
        <taxon>Ancyrocephalidae</taxon>
        <taxon>Cichlidogyrus</taxon>
    </lineage>
</organism>
<dbReference type="InterPro" id="IPR000210">
    <property type="entry name" value="BTB/POZ_dom"/>
</dbReference>
<evidence type="ECO:0000313" key="4">
    <source>
        <dbReference type="Proteomes" id="UP001626550"/>
    </source>
</evidence>
<dbReference type="Pfam" id="PF00651">
    <property type="entry name" value="BTB"/>
    <property type="match status" value="1"/>
</dbReference>
<dbReference type="PROSITE" id="PS50097">
    <property type="entry name" value="BTB"/>
    <property type="match status" value="1"/>
</dbReference>